<dbReference type="InterPro" id="IPR006171">
    <property type="entry name" value="TOPRIM_dom"/>
</dbReference>
<feature type="domain" description="Toprim" evidence="1">
    <location>
        <begin position="771"/>
        <end position="854"/>
    </location>
</feature>
<dbReference type="Pfam" id="PF18818">
    <property type="entry name" value="MPTase-PolyVal"/>
    <property type="match status" value="1"/>
</dbReference>
<name>A0ABQ4PRB4_9GAMM</name>
<comment type="caution">
    <text evidence="2">The sequence shown here is derived from an EMBL/GenBank/DDBJ whole genome shotgun (WGS) entry which is preliminary data.</text>
</comment>
<dbReference type="Proteomes" id="UP000887104">
    <property type="component" value="Unassembled WGS sequence"/>
</dbReference>
<reference evidence="2" key="1">
    <citation type="submission" date="2021-05" db="EMBL/GenBank/DDBJ databases">
        <title>Molecular characterization for Shewanella algae harboring chromosomal blaOXA-55-like strains isolated from clinical and environment sample.</title>
        <authorList>
            <person name="Ohama Y."/>
            <person name="Aoki K."/>
            <person name="Harada S."/>
            <person name="Moriya K."/>
            <person name="Ishii Y."/>
            <person name="Tateda K."/>
        </authorList>
    </citation>
    <scope>NUCLEOTIDE SEQUENCE</scope>
    <source>
        <strain evidence="2">JCM 11563</strain>
    </source>
</reference>
<organism evidence="2 3">
    <name type="scientific">Shewanella sairae</name>
    <dbReference type="NCBI Taxonomy" id="190310"/>
    <lineage>
        <taxon>Bacteria</taxon>
        <taxon>Pseudomonadati</taxon>
        <taxon>Pseudomonadota</taxon>
        <taxon>Gammaproteobacteria</taxon>
        <taxon>Alteromonadales</taxon>
        <taxon>Shewanellaceae</taxon>
        <taxon>Shewanella</taxon>
    </lineage>
</organism>
<dbReference type="InterPro" id="IPR034154">
    <property type="entry name" value="TOPRIM_DnaG/twinkle"/>
</dbReference>
<dbReference type="InterPro" id="IPR041459">
    <property type="entry name" value="MPTase-PolyVal"/>
</dbReference>
<dbReference type="CDD" id="cd01029">
    <property type="entry name" value="TOPRIM_primases"/>
    <property type="match status" value="1"/>
</dbReference>
<evidence type="ECO:0000313" key="3">
    <source>
        <dbReference type="Proteomes" id="UP000887104"/>
    </source>
</evidence>
<dbReference type="Pfam" id="PF18974">
    <property type="entry name" value="DUF5710"/>
    <property type="match status" value="2"/>
</dbReference>
<dbReference type="InterPro" id="IPR013610">
    <property type="entry name" value="ArdC_N"/>
</dbReference>
<accession>A0ABQ4PRB4</accession>
<dbReference type="RefSeq" id="WP_220783337.1">
    <property type="nucleotide sequence ID" value="NZ_BPEY01000150.1"/>
</dbReference>
<protein>
    <recommendedName>
        <fullName evidence="1">Toprim domain-containing protein</fullName>
    </recommendedName>
</protein>
<dbReference type="SMART" id="SM00493">
    <property type="entry name" value="TOPRIM"/>
    <property type="match status" value="1"/>
</dbReference>
<gene>
    <name evidence="2" type="ORF">TUM4438_43790</name>
</gene>
<evidence type="ECO:0000259" key="1">
    <source>
        <dbReference type="SMART" id="SM00493"/>
    </source>
</evidence>
<keyword evidence="3" id="KW-1185">Reference proteome</keyword>
<dbReference type="EMBL" id="BPEY01000150">
    <property type="protein sequence ID" value="GIU52066.1"/>
    <property type="molecule type" value="Genomic_DNA"/>
</dbReference>
<sequence length="946" mass="105858">MSTTKRPFHETVAANLIERLEQGTAPWQQPWTDKQQPHLPYNPNNNRRYKGINTLNLMAQGYSDPRWMTYKQAAAVDAQVQKGEKGTLVQFWKFYDEKNKTDENGKVVKDALGKPVKIKVKLERPKVFYASVFNAEQIQGLPALVVEPPNEEQQWQNIERAEKLLVASGAKINHDQADRAFYSVAKDSIHLPEKEQFDEAGKYYATALHELGHWTGHPSRLNRDLANPFGSEAYAKEELRAEISSMILGEELGIGHDPSQHTAYVKSWVTALKNDPLEIFRAAADAEKILTMLLGFELQQEHTMTAEHELDDDAQLSWSTLQDTAKELGFMAVLTSNKEDLVSPYIINYHSPDGMPVPIQSRLKPDGQVHTGQEGETIEGKDFTLNAEQQRDSLLVALTPYQNLKQIEEIHQQAPHQSAYQAAQAPQRDDVEKIYLDVPYKEKDQVKALGAKWDKQTSHWCVPKGTDLTPFNQWPVTTPTTTKHYLAVPYEERNEAKVAGAKWDKQQSAWYINTSKDDTLLDKCRQWLPENQQVEAAQPLDAREEFTDKLAFMGFDVSGEHPIMDGKKHRCRVDTDKAGVSHNSGAGMYVGSLDGHPWGYAINNKTGEETKWKAKGYNLSPAEKAKYQAIAAQKQQELQEAKTKEQTKVANAITRLVAVCTQATGNEKYITDKQLTTAKLLCVPPPNSLPNDPDILIGENWKASKALREANPDKLIFTTGELLVPAIDDKGDIRTAQTIQANGTKMFPRGGQKTGTFHIVGGELEDIARVSTLIIAEGLATADTIAEASKHPVISAFDAGNVIEVAKELHDKFPDKTLLICGDDDAHLSLTEIKGNVGRNKAAKAAELTGGKTLFPIFAPGEQNYPSHLQPMTPEKWRNNEVTDEERNAINGMKRFTDFNDLKLKSKFGIEGVKRQLCAALHQIKEQQQEAPVQVKTQQKSHGFTR</sequence>
<evidence type="ECO:0000313" key="2">
    <source>
        <dbReference type="EMBL" id="GIU52066.1"/>
    </source>
</evidence>
<proteinExistence type="predicted"/>
<dbReference type="InterPro" id="IPR043764">
    <property type="entry name" value="DUF5710"/>
</dbReference>
<dbReference type="Pfam" id="PF08401">
    <property type="entry name" value="ArdcN"/>
    <property type="match status" value="1"/>
</dbReference>